<dbReference type="OrthoDB" id="9803968at2"/>
<dbReference type="eggNOG" id="COG0318">
    <property type="taxonomic scope" value="Bacteria"/>
</dbReference>
<evidence type="ECO:0000259" key="2">
    <source>
        <dbReference type="Pfam" id="PF00501"/>
    </source>
</evidence>
<dbReference type="Pfam" id="PF00501">
    <property type="entry name" value="AMP-binding"/>
    <property type="match status" value="1"/>
</dbReference>
<organism evidence="3 4">
    <name type="scientific">Rhodospirillum centenum (strain ATCC 51521 / SW)</name>
    <dbReference type="NCBI Taxonomy" id="414684"/>
    <lineage>
        <taxon>Bacteria</taxon>
        <taxon>Pseudomonadati</taxon>
        <taxon>Pseudomonadota</taxon>
        <taxon>Alphaproteobacteria</taxon>
        <taxon>Rhodospirillales</taxon>
        <taxon>Rhodospirillaceae</taxon>
        <taxon>Rhodospirillum</taxon>
    </lineage>
</organism>
<gene>
    <name evidence="3" type="ordered locus">RC1_2522</name>
</gene>
<dbReference type="EMBL" id="CP000613">
    <property type="protein sequence ID" value="ACI99903.1"/>
    <property type="molecule type" value="Genomic_DNA"/>
</dbReference>
<sequence>MDSIPAPHPDSARAPETGIPWRDTGLIPPDVVVEHRPDGCILLRSGLSMEPPARSVIDWLRRWAAEAPDRPMLVQREALPDGRWGDWRGLTYAEARERADRIGRSLLALGLGPERPVMILSGNGIEHALLMLGALTVGVPVAPASPAYSLLSQDCARIRHIAALLRPGLVFADHGGRYARAIAVAREELGPDVPVVVPDGAAPAGACLRFDELVGGPLDAEERARVEAAHAATGPRTVAKYLFTSGSTGMPKAVINTQGMMTANQAMSAATTRFPAPGVHLDWLPWNHTFGGNQNFNANLRTGGTLYIDAGKPLPGQFAETVRNLREISPTTYGNVPVAYAMLAAALDQDEALRRSFFSRLEAMAYGGAVLPLEVWQKMQDHAVRTTGSRIPFLTGYGMTETAPTATSVHWAALPEAAGTIGLPLPGVELKLAPVGTKFELRIRGPIVTPGYYKDPERTRAAFDEEGFYRTGDAGRLIDPRDPAQGLIMDGRLVEDFKLTSGTWVHVGPLRIGVLDACAPVLLDAVVCGLSRDDVRLLAWPNLMGCQKLADDPGGSLPPAMLLAHPAVQGRLRQGLRDWNARNPGLSTRVRALLLLTEPPSMDAGEITDKGYINQRATQERRAALVGALYADPAPAGTILLE</sequence>
<feature type="domain" description="AMP-dependent synthetase/ligase" evidence="2">
    <location>
        <begin position="60"/>
        <end position="453"/>
    </location>
</feature>
<feature type="region of interest" description="Disordered" evidence="1">
    <location>
        <begin position="1"/>
        <end position="23"/>
    </location>
</feature>
<dbReference type="Proteomes" id="UP000001591">
    <property type="component" value="Chromosome"/>
</dbReference>
<accession>B6IU26</accession>
<dbReference type="KEGG" id="rce:RC1_2522"/>
<dbReference type="RefSeq" id="WP_012567685.1">
    <property type="nucleotide sequence ID" value="NC_011420.2"/>
</dbReference>
<dbReference type="GO" id="GO:0016405">
    <property type="term" value="F:CoA-ligase activity"/>
    <property type="evidence" value="ECO:0007669"/>
    <property type="project" value="TreeGrafter"/>
</dbReference>
<dbReference type="AlphaFoldDB" id="B6IU26"/>
<proteinExistence type="predicted"/>
<reference evidence="3 4" key="1">
    <citation type="journal article" date="2010" name="BMC Genomics">
        <title>Metabolic flexibility revealed in the genome of the cyst-forming alpha-1 proteobacterium Rhodospirillum centenum.</title>
        <authorList>
            <person name="Lu Y.K."/>
            <person name="Marden J."/>
            <person name="Han M."/>
            <person name="Swingley W.D."/>
            <person name="Mastrian S.D."/>
            <person name="Chowdhury S.R."/>
            <person name="Hao J."/>
            <person name="Helmy T."/>
            <person name="Kim S."/>
            <person name="Kurdoglu A.A."/>
            <person name="Matthies H.J."/>
            <person name="Rollo D."/>
            <person name="Stothard P."/>
            <person name="Blankenship R.E."/>
            <person name="Bauer C.E."/>
            <person name="Touchman J.W."/>
        </authorList>
    </citation>
    <scope>NUCLEOTIDE SEQUENCE [LARGE SCALE GENOMIC DNA]</scope>
    <source>
        <strain evidence="4">ATCC 51521 / SW</strain>
    </source>
</reference>
<dbReference type="SUPFAM" id="SSF56801">
    <property type="entry name" value="Acetyl-CoA synthetase-like"/>
    <property type="match status" value="1"/>
</dbReference>
<name>B6IU26_RHOCS</name>
<dbReference type="InterPro" id="IPR042099">
    <property type="entry name" value="ANL_N_sf"/>
</dbReference>
<keyword evidence="4" id="KW-1185">Reference proteome</keyword>
<protein>
    <submittedName>
        <fullName evidence="3">Feruloyl-CoA synthetase</fullName>
    </submittedName>
</protein>
<dbReference type="InterPro" id="IPR020845">
    <property type="entry name" value="AMP-binding_CS"/>
</dbReference>
<dbReference type="PROSITE" id="PS00455">
    <property type="entry name" value="AMP_BINDING"/>
    <property type="match status" value="1"/>
</dbReference>
<dbReference type="NCBIfam" id="NF009232">
    <property type="entry name" value="PRK12582.1"/>
    <property type="match status" value="1"/>
</dbReference>
<dbReference type="Gene3D" id="3.40.50.12780">
    <property type="entry name" value="N-terminal domain of ligase-like"/>
    <property type="match status" value="1"/>
</dbReference>
<dbReference type="PANTHER" id="PTHR24096:SF420">
    <property type="entry name" value="LONG-CHAIN-FATTY-ACID--COA LIGASE-RELATED"/>
    <property type="match status" value="1"/>
</dbReference>
<dbReference type="InterPro" id="IPR000873">
    <property type="entry name" value="AMP-dep_synth/lig_dom"/>
</dbReference>
<evidence type="ECO:0000313" key="4">
    <source>
        <dbReference type="Proteomes" id="UP000001591"/>
    </source>
</evidence>
<dbReference type="STRING" id="414684.RC1_2522"/>
<evidence type="ECO:0000313" key="3">
    <source>
        <dbReference type="EMBL" id="ACI99903.1"/>
    </source>
</evidence>
<dbReference type="HOGENOM" id="CLU_462235_0_0_5"/>
<dbReference type="PANTHER" id="PTHR24096">
    <property type="entry name" value="LONG-CHAIN-FATTY-ACID--COA LIGASE"/>
    <property type="match status" value="1"/>
</dbReference>
<evidence type="ECO:0000256" key="1">
    <source>
        <dbReference type="SAM" id="MobiDB-lite"/>
    </source>
</evidence>